<organism evidence="3 4">
    <name type="scientific">Rhizoctonia solani</name>
    <dbReference type="NCBI Taxonomy" id="456999"/>
    <lineage>
        <taxon>Eukaryota</taxon>
        <taxon>Fungi</taxon>
        <taxon>Dikarya</taxon>
        <taxon>Basidiomycota</taxon>
        <taxon>Agaricomycotina</taxon>
        <taxon>Agaricomycetes</taxon>
        <taxon>Cantharellales</taxon>
        <taxon>Ceratobasidiaceae</taxon>
        <taxon>Rhizoctonia</taxon>
    </lineage>
</organism>
<feature type="transmembrane region" description="Helical" evidence="2">
    <location>
        <begin position="219"/>
        <end position="242"/>
    </location>
</feature>
<evidence type="ECO:0000256" key="2">
    <source>
        <dbReference type="SAM" id="Phobius"/>
    </source>
</evidence>
<comment type="caution">
    <text evidence="3">The sequence shown here is derived from an EMBL/GenBank/DDBJ whole genome shotgun (WGS) entry which is preliminary data.</text>
</comment>
<feature type="region of interest" description="Disordered" evidence="1">
    <location>
        <begin position="1"/>
        <end position="25"/>
    </location>
</feature>
<dbReference type="EMBL" id="CAJMWV010008111">
    <property type="protein sequence ID" value="CAE6533740.1"/>
    <property type="molecule type" value="Genomic_DNA"/>
</dbReference>
<feature type="transmembrane region" description="Helical" evidence="2">
    <location>
        <begin position="133"/>
        <end position="154"/>
    </location>
</feature>
<dbReference type="Proteomes" id="UP000663831">
    <property type="component" value="Unassembled WGS sequence"/>
</dbReference>
<protein>
    <recommendedName>
        <fullName evidence="5">Transmembrane protein</fullName>
    </recommendedName>
</protein>
<name>A0A8H3HRU8_9AGAM</name>
<feature type="region of interest" description="Disordered" evidence="1">
    <location>
        <begin position="40"/>
        <end position="70"/>
    </location>
</feature>
<reference evidence="3" key="1">
    <citation type="submission" date="2021-01" db="EMBL/GenBank/DDBJ databases">
        <authorList>
            <person name="Kaushik A."/>
        </authorList>
    </citation>
    <scope>NUCLEOTIDE SEQUENCE</scope>
    <source>
        <strain evidence="3">AG3-1AP</strain>
    </source>
</reference>
<evidence type="ECO:0000256" key="1">
    <source>
        <dbReference type="SAM" id="MobiDB-lite"/>
    </source>
</evidence>
<dbReference type="AlphaFoldDB" id="A0A8H3HRU8"/>
<feature type="transmembrane region" description="Helical" evidence="2">
    <location>
        <begin position="329"/>
        <end position="349"/>
    </location>
</feature>
<dbReference type="OrthoDB" id="3227921at2759"/>
<proteinExistence type="predicted"/>
<sequence length="717" mass="79638">MSCYGSYCKSPEMPSAWPRDSRRQARSPGILGEMKVSLIWGGTNPSRQPSPKQRDNDQGSSGIGELYKPIPVNRSSPSSFNMHATWLSRTCGLTWQFWMCLFRLFAALYGTVIIAMQLHDVGHFLRFYANGRLALVMGSFQLAFSLILVLNDAFILTIDYQRTDTYIGCVATQVAISITAIFTNILALSLQPEWDTYSWLLMYQIGAKHIVARYHSNVGFLMIGIPILWSAFLSLCLLGAMLRSLFLLRSSIPTSQLWKKNTKEVLMGLKAPPRSVPSHSISGHVRAVPLSVPSGVVTCGRLIKRFFSNLLFRRVSPVETPIYAFSRNVFAVLAIAIVLLRTITALLSAQNQIGSRMVSNTCSNDDSLRFHSIRVLVENTLNPTPPINVSVRYENSEDATCSVEGTQLHLFSRQNLSTTIFHCGIGTLGPFVDYISDSELQAFYIEVRSAEPNTSAVLNSTDMPRIWLLNGEDQPQTTSDGFVDPYTHAARTYLPAWELHRGFHVEAEAKLITQKMIKSSIWRDILLHSEPIYGFSSLYPIVESSVGTFNYPNASIATAKITVTLKPGLSFRNQAGIPSPVAFTAGVCDVIEDYRSSTVLDVIGSIGGLFALLQTAHVLLFGRPLLWGLTGAKLITPFGLLGACSSRRFKRRLRERYHGNSEEDQSDTMLIGTFLRDFVIEFGPADNEQAHQVPRDPSLSNANEEGTTIPLKHLDFV</sequence>
<feature type="transmembrane region" description="Helical" evidence="2">
    <location>
        <begin position="97"/>
        <end position="118"/>
    </location>
</feature>
<feature type="transmembrane region" description="Helical" evidence="2">
    <location>
        <begin position="166"/>
        <end position="190"/>
    </location>
</feature>
<evidence type="ECO:0000313" key="4">
    <source>
        <dbReference type="Proteomes" id="UP000663831"/>
    </source>
</evidence>
<accession>A0A8H3HRU8</accession>
<keyword evidence="2" id="KW-0472">Membrane</keyword>
<keyword evidence="2" id="KW-0812">Transmembrane</keyword>
<evidence type="ECO:0008006" key="5">
    <source>
        <dbReference type="Google" id="ProtNLM"/>
    </source>
</evidence>
<gene>
    <name evidence="3" type="ORF">RDB_LOCUS161421</name>
</gene>
<evidence type="ECO:0000313" key="3">
    <source>
        <dbReference type="EMBL" id="CAE6533740.1"/>
    </source>
</evidence>
<keyword evidence="2" id="KW-1133">Transmembrane helix</keyword>